<name>A0A6G6GIX7_9FLAO</name>
<evidence type="ECO:0000313" key="4">
    <source>
        <dbReference type="Proteomes" id="UP000505306"/>
    </source>
</evidence>
<dbReference type="EMBL" id="CP049057">
    <property type="protein sequence ID" value="QIE58477.1"/>
    <property type="molecule type" value="Genomic_DNA"/>
</dbReference>
<evidence type="ECO:0000259" key="2">
    <source>
        <dbReference type="Pfam" id="PF22013"/>
    </source>
</evidence>
<dbReference type="InterPro" id="IPR029063">
    <property type="entry name" value="SAM-dependent_MTases_sf"/>
</dbReference>
<dbReference type="KEGG" id="mgel:G5B37_02540"/>
<proteinExistence type="predicted"/>
<accession>A0A6G6GIX7</accession>
<keyword evidence="4" id="KW-1185">Reference proteome</keyword>
<dbReference type="GO" id="GO:0008168">
    <property type="term" value="F:methyltransferase activity"/>
    <property type="evidence" value="ECO:0007669"/>
    <property type="project" value="UniProtKB-KW"/>
</dbReference>
<dbReference type="Pfam" id="PF18096">
    <property type="entry name" value="Thump_like"/>
    <property type="match status" value="1"/>
</dbReference>
<feature type="domain" description="PG-1098 ferredoxin-like" evidence="2">
    <location>
        <begin position="274"/>
        <end position="316"/>
    </location>
</feature>
<sequence>MNEALLHTDVQEFIFQYEEDLSKLAFAGSKFPAVSTQELLEQLQSRRAIKKKLPLWYHKMGVIYPPKLNLEQTSSEITAQYKAKLCSGTSLADLTGGFGVDTFYFSRRFQEVAHFEINKSLSEIASHNFNLLGQSNISCHTVDGLQGVTESEFDVLYIDPSRRNESKGKVFLLEDCEPNVPKHLQFLLSRSKTILIKTSPMLDISVGIKELEKVTEIHVVAVNNEVKELLWLIDERADTNPKIITANVTTDGPAIFSFNHKASFNTTYKNPQKFLYEPNAAILKAGGFQYISEHYAVAKLHQHSHLFTNQSLIEFPGRRFRIEKILPYTKKDMRRGITFDTANITTRNFPESVATLRKKWKIKEGGERYLFFTTLENEDKILLICAKV</sequence>
<dbReference type="Proteomes" id="UP000505306">
    <property type="component" value="Chromosome"/>
</dbReference>
<feature type="domain" description="THUMP-like" evidence="1">
    <location>
        <begin position="317"/>
        <end position="387"/>
    </location>
</feature>
<dbReference type="GO" id="GO:0032259">
    <property type="term" value="P:methylation"/>
    <property type="evidence" value="ECO:0007669"/>
    <property type="project" value="UniProtKB-KW"/>
</dbReference>
<gene>
    <name evidence="3" type="ORF">G5B37_02540</name>
</gene>
<reference evidence="3 4" key="1">
    <citation type="submission" date="2020-02" db="EMBL/GenBank/DDBJ databases">
        <title>Complete genome sequence of Flavobacteriaceae bacterium.</title>
        <authorList>
            <person name="Kim S.-J."/>
            <person name="Kim Y.-S."/>
            <person name="Kim K.-H."/>
        </authorList>
    </citation>
    <scope>NUCLEOTIDE SEQUENCE [LARGE SCALE GENOMIC DNA]</scope>
    <source>
        <strain evidence="3 4">RR4-40</strain>
    </source>
</reference>
<evidence type="ECO:0000259" key="1">
    <source>
        <dbReference type="Pfam" id="PF18096"/>
    </source>
</evidence>
<protein>
    <submittedName>
        <fullName evidence="3">Class I SAM-dependent methyltransferase</fullName>
    </submittedName>
</protein>
<keyword evidence="3" id="KW-0808">Transferase</keyword>
<dbReference type="SUPFAM" id="SSF53335">
    <property type="entry name" value="S-adenosyl-L-methionine-dependent methyltransferases"/>
    <property type="match status" value="1"/>
</dbReference>
<evidence type="ECO:0000313" key="3">
    <source>
        <dbReference type="EMBL" id="QIE58477.1"/>
    </source>
</evidence>
<dbReference type="RefSeq" id="WP_164678484.1">
    <property type="nucleotide sequence ID" value="NZ_CP049057.1"/>
</dbReference>
<dbReference type="Pfam" id="PF22013">
    <property type="entry name" value="PG_1098_Fer"/>
    <property type="match status" value="1"/>
</dbReference>
<dbReference type="InterPro" id="IPR041497">
    <property type="entry name" value="Thump-like"/>
</dbReference>
<dbReference type="Gene3D" id="3.40.50.150">
    <property type="entry name" value="Vaccinia Virus protein VP39"/>
    <property type="match status" value="1"/>
</dbReference>
<dbReference type="Gene3D" id="1.10.10.1110">
    <property type="entry name" value="Methyltransferase PG1098, N-terminal domain"/>
    <property type="match status" value="1"/>
</dbReference>
<dbReference type="AlphaFoldDB" id="A0A6G6GIX7"/>
<dbReference type="InterPro" id="IPR054168">
    <property type="entry name" value="PG_1098_Fer"/>
</dbReference>
<keyword evidence="3" id="KW-0489">Methyltransferase</keyword>
<organism evidence="3 4">
    <name type="scientific">Rasiella rasia</name>
    <dbReference type="NCBI Taxonomy" id="2744027"/>
    <lineage>
        <taxon>Bacteria</taxon>
        <taxon>Pseudomonadati</taxon>
        <taxon>Bacteroidota</taxon>
        <taxon>Flavobacteriia</taxon>
        <taxon>Flavobacteriales</taxon>
        <taxon>Flavobacteriaceae</taxon>
        <taxon>Rasiella</taxon>
    </lineage>
</organism>